<organism evidence="4 5">
    <name type="scientific">Ramlibacter ginsenosidimutans</name>
    <dbReference type="NCBI Taxonomy" id="502333"/>
    <lineage>
        <taxon>Bacteria</taxon>
        <taxon>Pseudomonadati</taxon>
        <taxon>Pseudomonadota</taxon>
        <taxon>Betaproteobacteria</taxon>
        <taxon>Burkholderiales</taxon>
        <taxon>Comamonadaceae</taxon>
        <taxon>Ramlibacter</taxon>
    </lineage>
</organism>
<feature type="domain" description="Hydantoinase/oxoprolinase N-terminal" evidence="2">
    <location>
        <begin position="10"/>
        <end position="183"/>
    </location>
</feature>
<dbReference type="Proteomes" id="UP000630528">
    <property type="component" value="Unassembled WGS sequence"/>
</dbReference>
<feature type="domain" description="Acetophenone carboxylase-like C-terminal" evidence="3">
    <location>
        <begin position="534"/>
        <end position="677"/>
    </location>
</feature>
<evidence type="ECO:0000313" key="4">
    <source>
        <dbReference type="EMBL" id="MBK6007152.1"/>
    </source>
</evidence>
<proteinExistence type="predicted"/>
<dbReference type="GO" id="GO:0005829">
    <property type="term" value="C:cytosol"/>
    <property type="evidence" value="ECO:0007669"/>
    <property type="project" value="TreeGrafter"/>
</dbReference>
<sequence>MSVPDTPLLVAVDIGGTFTDLAVFDVHSGELQAAKCLTTYGDFIRAIDDCLAALGVKLDQAASFKHGTTLVINALLERKGAKAALVTTRGFRDVLEIGRGNRALPFRMNYRRHDPLIPRELRLELSERMASSGSAQAVPTEADIRELAGELRRREVEAVAISFLNAYANPEHESMVAAALARELPDVFISCATELSREWYEYERTATACANAFVGPEVSRYIGRLAADLGQRGFQGERFFMGSGSGVITLQQAAAEPVRLVESGPVGGVVGAAAFARALGIPKLVAFDIGGTTAKCALVKDGEFDVKSSYWIGGYEHGFPIRSSIIDIVEVGAGGGSIARVDEHARLHVGPQSAGSVPGPVAFGNGGTQPTVTDANIVLGRLDPEQSMGEGVHLDVAAARDAMWSQLGAPLGYAGAEDVPRIALGVLSLASITMSGAIRKITIERGEDPRDFVLFAYGGGGPLHSVELARELGIPQVVVPPRAGIFSALGMLFADLENDAGRTFLRPLTDASVQEARDLAQSLGRDLKQRLAEAASGAAVTMGTHAELRYRGQIHSLRTRLQSGDDAAAVRQRFEQSYTSRYGHASHGAPVEFVSLSVTARRETAHPDLHRLGSHDAARGGVGEPAGTRKIFLTRPNEWRQVPVFRREDLPPGFRVTGPVVIEDYGSTCLADAGDVVEIGQLGEIRITLGAVERP</sequence>
<dbReference type="PANTHER" id="PTHR11365:SF23">
    <property type="entry name" value="HYPOTHETICAL 5-OXOPROLINASE (EUROFUNG)-RELATED"/>
    <property type="match status" value="1"/>
</dbReference>
<reference evidence="4" key="1">
    <citation type="journal article" date="2012" name="J. Microbiol. Biotechnol.">
        <title>Ramlibacter ginsenosidimutans sp. nov., with ginsenoside-converting activity.</title>
        <authorList>
            <person name="Wang L."/>
            <person name="An D.S."/>
            <person name="Kim S.G."/>
            <person name="Jin F.X."/>
            <person name="Kim S.C."/>
            <person name="Lee S.T."/>
            <person name="Im W.T."/>
        </authorList>
    </citation>
    <scope>NUCLEOTIDE SEQUENCE</scope>
    <source>
        <strain evidence="4">KACC 17527</strain>
    </source>
</reference>
<dbReference type="InterPro" id="IPR008040">
    <property type="entry name" value="Hydant_A_N"/>
</dbReference>
<dbReference type="InterPro" id="IPR002821">
    <property type="entry name" value="Hydantoinase_A"/>
</dbReference>
<dbReference type="Pfam" id="PF01968">
    <property type="entry name" value="Hydantoinase_A"/>
    <property type="match status" value="1"/>
</dbReference>
<protein>
    <submittedName>
        <fullName evidence="4">Hydantoinase/oxoprolinase family protein</fullName>
    </submittedName>
</protein>
<dbReference type="Pfam" id="PF05378">
    <property type="entry name" value="Hydant_A_N"/>
    <property type="match status" value="1"/>
</dbReference>
<keyword evidence="5" id="KW-1185">Reference proteome</keyword>
<comment type="caution">
    <text evidence="4">The sequence shown here is derived from an EMBL/GenBank/DDBJ whole genome shotgun (WGS) entry which is preliminary data.</text>
</comment>
<dbReference type="Pfam" id="PF19278">
    <property type="entry name" value="Hydant_A_C"/>
    <property type="match status" value="1"/>
</dbReference>
<evidence type="ECO:0000313" key="5">
    <source>
        <dbReference type="Proteomes" id="UP000630528"/>
    </source>
</evidence>
<accession>A0A934TTA1</accession>
<evidence type="ECO:0000259" key="1">
    <source>
        <dbReference type="Pfam" id="PF01968"/>
    </source>
</evidence>
<evidence type="ECO:0000259" key="3">
    <source>
        <dbReference type="Pfam" id="PF19278"/>
    </source>
</evidence>
<dbReference type="InterPro" id="IPR045079">
    <property type="entry name" value="Oxoprolinase-like"/>
</dbReference>
<name>A0A934TTA1_9BURK</name>
<dbReference type="InterPro" id="IPR049517">
    <property type="entry name" value="ACX-like_C"/>
</dbReference>
<dbReference type="GO" id="GO:0006749">
    <property type="term" value="P:glutathione metabolic process"/>
    <property type="evidence" value="ECO:0007669"/>
    <property type="project" value="TreeGrafter"/>
</dbReference>
<dbReference type="EMBL" id="JAEPWM010000005">
    <property type="protein sequence ID" value="MBK6007152.1"/>
    <property type="molecule type" value="Genomic_DNA"/>
</dbReference>
<dbReference type="RefSeq" id="WP_201172021.1">
    <property type="nucleotide sequence ID" value="NZ_JAEPWM010000005.1"/>
</dbReference>
<dbReference type="AlphaFoldDB" id="A0A934TTA1"/>
<dbReference type="PANTHER" id="PTHR11365">
    <property type="entry name" value="5-OXOPROLINASE RELATED"/>
    <property type="match status" value="1"/>
</dbReference>
<dbReference type="SUPFAM" id="SSF53067">
    <property type="entry name" value="Actin-like ATPase domain"/>
    <property type="match status" value="1"/>
</dbReference>
<dbReference type="InterPro" id="IPR043129">
    <property type="entry name" value="ATPase_NBD"/>
</dbReference>
<dbReference type="GO" id="GO:0017168">
    <property type="term" value="F:5-oxoprolinase (ATP-hydrolyzing) activity"/>
    <property type="evidence" value="ECO:0007669"/>
    <property type="project" value="TreeGrafter"/>
</dbReference>
<feature type="domain" description="Hydantoinase A/oxoprolinase" evidence="1">
    <location>
        <begin position="204"/>
        <end position="499"/>
    </location>
</feature>
<gene>
    <name evidence="4" type="ORF">JJB11_13710</name>
</gene>
<evidence type="ECO:0000259" key="2">
    <source>
        <dbReference type="Pfam" id="PF05378"/>
    </source>
</evidence>
<reference evidence="4" key="2">
    <citation type="submission" date="2021-01" db="EMBL/GenBank/DDBJ databases">
        <authorList>
            <person name="Kang M."/>
        </authorList>
    </citation>
    <scope>NUCLEOTIDE SEQUENCE</scope>
    <source>
        <strain evidence="4">KACC 17527</strain>
    </source>
</reference>